<dbReference type="InterPro" id="IPR007484">
    <property type="entry name" value="Peptidase_M28"/>
</dbReference>
<dbReference type="Gene3D" id="1.20.930.40">
    <property type="entry name" value="Transferrin receptor-like, dimerisation domain"/>
    <property type="match status" value="1"/>
</dbReference>
<dbReference type="KEGG" id="ure:UREG_01358"/>
<feature type="domain" description="PA" evidence="3">
    <location>
        <begin position="160"/>
        <end position="238"/>
    </location>
</feature>
<evidence type="ECO:0000256" key="1">
    <source>
        <dbReference type="ARBA" id="ARBA00005634"/>
    </source>
</evidence>
<organism evidence="6 7">
    <name type="scientific">Uncinocarpus reesii (strain UAMH 1704)</name>
    <dbReference type="NCBI Taxonomy" id="336963"/>
    <lineage>
        <taxon>Eukaryota</taxon>
        <taxon>Fungi</taxon>
        <taxon>Dikarya</taxon>
        <taxon>Ascomycota</taxon>
        <taxon>Pezizomycotina</taxon>
        <taxon>Eurotiomycetes</taxon>
        <taxon>Eurotiomycetidae</taxon>
        <taxon>Onygenales</taxon>
        <taxon>Onygenaceae</taxon>
        <taxon>Uncinocarpus</taxon>
    </lineage>
</organism>
<evidence type="ECO:0000256" key="2">
    <source>
        <dbReference type="SAM" id="SignalP"/>
    </source>
</evidence>
<dbReference type="PANTHER" id="PTHR10404:SF46">
    <property type="entry name" value="VACUOLAR PROTEIN SORTING-ASSOCIATED PROTEIN 70"/>
    <property type="match status" value="1"/>
</dbReference>
<keyword evidence="2" id="KW-0732">Signal</keyword>
<dbReference type="Pfam" id="PF04253">
    <property type="entry name" value="TFR_dimer"/>
    <property type="match status" value="1"/>
</dbReference>
<feature type="signal peptide" evidence="2">
    <location>
        <begin position="1"/>
        <end position="19"/>
    </location>
</feature>
<dbReference type="CDD" id="cd02121">
    <property type="entry name" value="PA_GCPII_like"/>
    <property type="match status" value="1"/>
</dbReference>
<reference evidence="7" key="1">
    <citation type="journal article" date="2009" name="Genome Res.">
        <title>Comparative genomic analyses of the human fungal pathogens Coccidioides and their relatives.</title>
        <authorList>
            <person name="Sharpton T.J."/>
            <person name="Stajich J.E."/>
            <person name="Rounsley S.D."/>
            <person name="Gardner M.J."/>
            <person name="Wortman J.R."/>
            <person name="Jordar V.S."/>
            <person name="Maiti R."/>
            <person name="Kodira C.D."/>
            <person name="Neafsey D.E."/>
            <person name="Zeng Q."/>
            <person name="Hung C.-Y."/>
            <person name="McMahan C."/>
            <person name="Muszewska A."/>
            <person name="Grynberg M."/>
            <person name="Mandel M.A."/>
            <person name="Kellner E.M."/>
            <person name="Barker B.M."/>
            <person name="Galgiani J.N."/>
            <person name="Orbach M.J."/>
            <person name="Kirkland T.N."/>
            <person name="Cole G.T."/>
            <person name="Henn M.R."/>
            <person name="Birren B.W."/>
            <person name="Taylor J.W."/>
        </authorList>
    </citation>
    <scope>NUCLEOTIDE SEQUENCE [LARGE SCALE GENOMIC DNA]</scope>
    <source>
        <strain evidence="7">UAMH 1704</strain>
    </source>
</reference>
<proteinExistence type="inferred from homology"/>
<evidence type="ECO:0000259" key="3">
    <source>
        <dbReference type="Pfam" id="PF02225"/>
    </source>
</evidence>
<dbReference type="VEuPathDB" id="FungiDB:UREG_01358"/>
<dbReference type="RefSeq" id="XP_002541842.1">
    <property type="nucleotide sequence ID" value="XM_002541796.1"/>
</dbReference>
<dbReference type="SUPFAM" id="SSF53187">
    <property type="entry name" value="Zn-dependent exopeptidases"/>
    <property type="match status" value="1"/>
</dbReference>
<dbReference type="Pfam" id="PF04389">
    <property type="entry name" value="Peptidase_M28"/>
    <property type="match status" value="1"/>
</dbReference>
<dbReference type="Proteomes" id="UP000002058">
    <property type="component" value="Unassembled WGS sequence"/>
</dbReference>
<feature type="domain" description="Transferrin receptor-like dimerisation" evidence="4">
    <location>
        <begin position="600"/>
        <end position="713"/>
    </location>
</feature>
<gene>
    <name evidence="6" type="ORF">UREG_01358</name>
</gene>
<protein>
    <submittedName>
        <fullName evidence="6">Uncharacterized protein</fullName>
    </submittedName>
</protein>
<dbReference type="OrthoDB" id="5841748at2759"/>
<evidence type="ECO:0000259" key="5">
    <source>
        <dbReference type="Pfam" id="PF04389"/>
    </source>
</evidence>
<dbReference type="OMA" id="TEWMEEY"/>
<name>C4JHJ5_UNCRE</name>
<comment type="similarity">
    <text evidence="1">Belongs to the peptidase M28 family. M28B subfamily.</text>
</comment>
<dbReference type="EMBL" id="CH476615">
    <property type="protein sequence ID" value="EEP76509.1"/>
    <property type="molecule type" value="Genomic_DNA"/>
</dbReference>
<dbReference type="HOGENOM" id="CLU_005688_2_0_1"/>
<dbReference type="FunFam" id="3.50.30.30:FF:000008">
    <property type="entry name" value="Glutamate carboxypeptidase 2"/>
    <property type="match status" value="1"/>
</dbReference>
<dbReference type="Gene3D" id="3.50.30.30">
    <property type="match status" value="1"/>
</dbReference>
<dbReference type="InParanoid" id="C4JHJ5"/>
<dbReference type="InterPro" id="IPR003137">
    <property type="entry name" value="PA_domain"/>
</dbReference>
<evidence type="ECO:0000259" key="4">
    <source>
        <dbReference type="Pfam" id="PF04253"/>
    </source>
</evidence>
<dbReference type="PANTHER" id="PTHR10404">
    <property type="entry name" value="N-ACETYLATED-ALPHA-LINKED ACIDIC DIPEPTIDASE"/>
    <property type="match status" value="1"/>
</dbReference>
<dbReference type="FunFam" id="3.40.630.10:FF:000101">
    <property type="entry name" value="N-acetylated alpha-linked acidic dipeptidase like 1"/>
    <property type="match status" value="1"/>
</dbReference>
<dbReference type="GeneID" id="8442687"/>
<dbReference type="GO" id="GO:0004180">
    <property type="term" value="F:carboxypeptidase activity"/>
    <property type="evidence" value="ECO:0007669"/>
    <property type="project" value="TreeGrafter"/>
</dbReference>
<dbReference type="InterPro" id="IPR036757">
    <property type="entry name" value="TFR-like_dimer_dom_sf"/>
</dbReference>
<accession>C4JHJ5</accession>
<dbReference type="SUPFAM" id="SSF52025">
    <property type="entry name" value="PA domain"/>
    <property type="match status" value="1"/>
</dbReference>
<dbReference type="InterPro" id="IPR046450">
    <property type="entry name" value="PA_dom_sf"/>
</dbReference>
<dbReference type="FunCoup" id="C4JHJ5">
    <property type="interactions" value="115"/>
</dbReference>
<dbReference type="AlphaFoldDB" id="C4JHJ5"/>
<dbReference type="Gene3D" id="3.40.630.10">
    <property type="entry name" value="Zn peptidases"/>
    <property type="match status" value="1"/>
</dbReference>
<dbReference type="Pfam" id="PF02225">
    <property type="entry name" value="PA"/>
    <property type="match status" value="1"/>
</dbReference>
<dbReference type="InterPro" id="IPR039373">
    <property type="entry name" value="Peptidase_M28B"/>
</dbReference>
<dbReference type="SUPFAM" id="SSF47672">
    <property type="entry name" value="Transferrin receptor-like dimerisation domain"/>
    <property type="match status" value="1"/>
</dbReference>
<dbReference type="eggNOG" id="KOG2195">
    <property type="taxonomic scope" value="Eukaryota"/>
</dbReference>
<sequence>MHIQALSLFALWLPLAVEGCGKDHRLRRSFDPGDPLLVKRDRPQYPPRLTKQESVLINSFNNASISDWSYYYTHGAHLAGKNRTMAQWTADRWAEYGLTSSVVPYSVFINYPESQALSLSYANGTKWKASLEEDVLPEDDTSSYPNRIPVFHGYSATGDVTAEYVYVGRGQKGDFDRLVELGVDLKGKIALARYGGPFRGVKVKNAQDYEMIGCVIFTDPGDDGEVTEANGYAAYPHGPARNPTSVQRGSVQFLSYFPGDPTTPGYPSKADAPRKDTTDAVPKIPSLPISWKEAVPILAALDGHGIPGKEVNRTRWVGGLNVTYSTGPALGTKLSLKNSMRETITPIWNAVGIINGTSPDEVIVIGNHRDAWIVGGAADPNSGSAVMIELAKAFNELKKTGWKPKRTIVMCSWDGEEYGLLGSVEWVEEYLPWLKAATVAYLNVDIAVSGPIPSFDATPQLHQLGIESMKKIRYSVKGSKDTTLFDIWNSTSGRIGVLGSGSDYTAFVHNGIPAADLGAYEGDSDPVYHYHSNYDSYHWMANFGDPGFKTHVAIGQFMGMMAYHLATDELVPFDVNNYPKQLNIYLDNLKALARESNVQLDLSKLEHSIQALTTAAKLLTATKKVAKFTHDKRLMDLVNHKQRDLERAFVSQGGLPDREFYKHVIYAPGQDTGYAPTTFPGVTEAIQFGANQKLAQEWVDKTSKAIFLAARTLTPWGGKW</sequence>
<feature type="domain" description="Peptidase M28" evidence="5">
    <location>
        <begin position="349"/>
        <end position="537"/>
    </location>
</feature>
<dbReference type="CDD" id="cd08022">
    <property type="entry name" value="M28_PSMA_like"/>
    <property type="match status" value="1"/>
</dbReference>
<feature type="chain" id="PRO_5002939228" evidence="2">
    <location>
        <begin position="20"/>
        <end position="720"/>
    </location>
</feature>
<dbReference type="InterPro" id="IPR007365">
    <property type="entry name" value="TFR-like_dimer_dom"/>
</dbReference>
<evidence type="ECO:0000313" key="6">
    <source>
        <dbReference type="EMBL" id="EEP76509.1"/>
    </source>
</evidence>
<keyword evidence="7" id="KW-1185">Reference proteome</keyword>
<evidence type="ECO:0000313" key="7">
    <source>
        <dbReference type="Proteomes" id="UP000002058"/>
    </source>
</evidence>